<dbReference type="InterPro" id="IPR012341">
    <property type="entry name" value="6hp_glycosidase-like_sf"/>
</dbReference>
<name>A0ABD3RDV6_9STRA</name>
<sequence length="639" mass="70385">MASETPLEVVARSLLLSSIRTIGDGANRLIYPASSCAEDDDDDVVVDGVLDSTTTLVAARALSKLGRSDLAWDFLRTLFSAQGSDGFLPRFVYLNRTTNDDSGGGAVFEGAGWEEFVGSHPGPKLFPYPPRGRAPPSQIDESGVKIWSSNTISASPHHSTSVLEIFYLSNQTEADVEMLLYFHGRLQKWHDFLYNQILPNCSGSTAELEPSHNGDPTPCLVVYHPWETEIEMTSPLWKYAMENVTKAVVDAGWSPNFDIPASVKSTFDYPGDIAFKTLLYLLNYLSDRSKNDGHLTNDERLPSLFQMVDVGFTSALTKANQDLQQIGHILSEKHVIAQPSRNSIEMATSRTRQSNGMLQRMWDEREGAFFNSIVNHNDGESAPRSSNCMKSLNLPLGSNFDALWAPISNMTMVEQMSSHLLQHSGRYSFYCGDYPLWSLGGCGESDGLAMVVLMLRNYRVSKGLRNNKEIGVARFLERSSLNLICGLPNSDDSVITNCSGSQRLKLAFNATSGLPLGGLTSTLTAAIILDFLHPDKIFKYESGPPISASSVIVLIAMELVVAFSVGLTCLLLSLNLMRMATADEEGDAFVQIIREEQPEMELLVQTPVEDSGETNSNYEAVNDSGSIFGFIPLTFWWRN</sequence>
<feature type="domain" description="Mannosylglycerate hydrolase MGH1-like glycoside hydrolase" evidence="2">
    <location>
        <begin position="58"/>
        <end position="375"/>
    </location>
</feature>
<dbReference type="Gene3D" id="1.50.10.10">
    <property type="match status" value="1"/>
</dbReference>
<dbReference type="AlphaFoldDB" id="A0ABD3RDV6"/>
<dbReference type="EMBL" id="JALLPB020000274">
    <property type="protein sequence ID" value="KAL3811205.1"/>
    <property type="molecule type" value="Genomic_DNA"/>
</dbReference>
<keyword evidence="1" id="KW-1133">Transmembrane helix</keyword>
<protein>
    <recommendedName>
        <fullName evidence="2">Mannosylglycerate hydrolase MGH1-like glycoside hydrolase domain-containing protein</fullName>
    </recommendedName>
</protein>
<dbReference type="InterPro" id="IPR008928">
    <property type="entry name" value="6-hairpin_glycosidase_sf"/>
</dbReference>
<evidence type="ECO:0000256" key="1">
    <source>
        <dbReference type="SAM" id="Phobius"/>
    </source>
</evidence>
<proteinExistence type="predicted"/>
<dbReference type="SUPFAM" id="SSF48208">
    <property type="entry name" value="Six-hairpin glycosidases"/>
    <property type="match status" value="1"/>
</dbReference>
<evidence type="ECO:0000313" key="3">
    <source>
        <dbReference type="EMBL" id="KAL3811205.1"/>
    </source>
</evidence>
<accession>A0ABD3RDV6</accession>
<dbReference type="Pfam" id="PF22422">
    <property type="entry name" value="MGH1-like_GH"/>
    <property type="match status" value="1"/>
</dbReference>
<feature type="transmembrane region" description="Helical" evidence="1">
    <location>
        <begin position="549"/>
        <end position="572"/>
    </location>
</feature>
<evidence type="ECO:0000313" key="4">
    <source>
        <dbReference type="Proteomes" id="UP001530377"/>
    </source>
</evidence>
<keyword evidence="1" id="KW-0812">Transmembrane</keyword>
<dbReference type="Proteomes" id="UP001530377">
    <property type="component" value="Unassembled WGS sequence"/>
</dbReference>
<gene>
    <name evidence="3" type="ORF">ACHAXA_004507</name>
</gene>
<reference evidence="3 4" key="1">
    <citation type="submission" date="2024-10" db="EMBL/GenBank/DDBJ databases">
        <title>Updated reference genomes for cyclostephanoid diatoms.</title>
        <authorList>
            <person name="Roberts W.R."/>
            <person name="Alverson A.J."/>
        </authorList>
    </citation>
    <scope>NUCLEOTIDE SEQUENCE [LARGE SCALE GENOMIC DNA]</scope>
    <source>
        <strain evidence="3 4">AJA228-03</strain>
    </source>
</reference>
<keyword evidence="1" id="KW-0472">Membrane</keyword>
<dbReference type="InterPro" id="IPR054491">
    <property type="entry name" value="MGH1-like_GH"/>
</dbReference>
<evidence type="ECO:0000259" key="2">
    <source>
        <dbReference type="Pfam" id="PF22422"/>
    </source>
</evidence>
<comment type="caution">
    <text evidence="3">The sequence shown here is derived from an EMBL/GenBank/DDBJ whole genome shotgun (WGS) entry which is preliminary data.</text>
</comment>
<keyword evidence="4" id="KW-1185">Reference proteome</keyword>
<organism evidence="3 4">
    <name type="scientific">Cyclostephanos tholiformis</name>
    <dbReference type="NCBI Taxonomy" id="382380"/>
    <lineage>
        <taxon>Eukaryota</taxon>
        <taxon>Sar</taxon>
        <taxon>Stramenopiles</taxon>
        <taxon>Ochrophyta</taxon>
        <taxon>Bacillariophyta</taxon>
        <taxon>Coscinodiscophyceae</taxon>
        <taxon>Thalassiosirophycidae</taxon>
        <taxon>Stephanodiscales</taxon>
        <taxon>Stephanodiscaceae</taxon>
        <taxon>Cyclostephanos</taxon>
    </lineage>
</organism>